<comment type="similarity">
    <text evidence="7">Belongs to the gmhB family.</text>
</comment>
<keyword evidence="10" id="KW-0862">Zinc</keyword>
<reference evidence="13" key="1">
    <citation type="submission" date="2009-12" db="EMBL/GenBank/DDBJ databases">
        <title>Sequence of Clostridiales genomosp. BVAB3 str. UPII9-5.</title>
        <authorList>
            <person name="Madupu R."/>
            <person name="Durkin A.S."/>
            <person name="Torralba M."/>
            <person name="Methe B."/>
            <person name="Sutton G.G."/>
            <person name="Strausberg R.L."/>
            <person name="Nelson K.E."/>
        </authorList>
    </citation>
    <scope>NUCLEOTIDE SEQUENCE [LARGE SCALE GENOMIC DNA]</scope>
    <source>
        <strain evidence="13">28L</strain>
    </source>
</reference>
<protein>
    <recommendedName>
        <fullName evidence="6 7">D,D-heptose 1,7-bisphosphate phosphatase</fullName>
        <ecNumber evidence="7">3.1.3.-</ecNumber>
    </recommendedName>
</protein>
<feature type="binding site" evidence="10">
    <location>
        <position position="136"/>
    </location>
    <ligand>
        <name>Mg(2+)</name>
        <dbReference type="ChEBI" id="CHEBI:18420"/>
    </ligand>
</feature>
<proteinExistence type="inferred from homology"/>
<keyword evidence="3 10" id="KW-0479">Metal-binding</keyword>
<feature type="binding site" evidence="10">
    <location>
        <position position="11"/>
    </location>
    <ligand>
        <name>Mg(2+)</name>
        <dbReference type="ChEBI" id="CHEBI:18420"/>
    </ligand>
</feature>
<dbReference type="InterPro" id="IPR006543">
    <property type="entry name" value="Histidinol-phos"/>
</dbReference>
<dbReference type="SUPFAM" id="SSF56784">
    <property type="entry name" value="HAD-like"/>
    <property type="match status" value="1"/>
</dbReference>
<evidence type="ECO:0000256" key="5">
    <source>
        <dbReference type="ARBA" id="ARBA00023277"/>
    </source>
</evidence>
<comment type="subcellular location">
    <subcellularLocation>
        <location evidence="1 7">Cytoplasm</location>
    </subcellularLocation>
</comment>
<evidence type="ECO:0000256" key="2">
    <source>
        <dbReference type="ARBA" id="ARBA00022490"/>
    </source>
</evidence>
<keyword evidence="14" id="KW-1185">Reference proteome</keyword>
<dbReference type="Proteomes" id="UP000004018">
    <property type="component" value="Unassembled WGS sequence"/>
</dbReference>
<organism evidence="11 13">
    <name type="scientific">Megasphaera lornae</name>
    <dbReference type="NCBI Taxonomy" id="1000568"/>
    <lineage>
        <taxon>Bacteria</taxon>
        <taxon>Bacillati</taxon>
        <taxon>Bacillota</taxon>
        <taxon>Negativicutes</taxon>
        <taxon>Veillonellales</taxon>
        <taxon>Veillonellaceae</taxon>
        <taxon>Megasphaera</taxon>
    </lineage>
</organism>
<feature type="site" description="Stabilizes the phosphoryl group" evidence="9">
    <location>
        <position position="53"/>
    </location>
</feature>
<dbReference type="EMBL" id="AFIJ01000029">
    <property type="protein sequence ID" value="EGL40311.1"/>
    <property type="molecule type" value="Genomic_DNA"/>
</dbReference>
<evidence type="ECO:0000313" key="11">
    <source>
        <dbReference type="EMBL" id="EFD93287.1"/>
    </source>
</evidence>
<keyword evidence="2 7" id="KW-0963">Cytoplasm</keyword>
<dbReference type="EC" id="3.1.3.-" evidence="7"/>
<feature type="site" description="Contributes to substrate recognition" evidence="9">
    <location>
        <position position="110"/>
    </location>
</feature>
<accession>D3LWQ0</accession>
<name>D3LWQ0_9FIRM</name>
<evidence type="ECO:0000256" key="7">
    <source>
        <dbReference type="PIRNR" id="PIRNR004682"/>
    </source>
</evidence>
<feature type="site" description="Stabilizes the phosphoryl group" evidence="9">
    <location>
        <position position="111"/>
    </location>
</feature>
<evidence type="ECO:0000313" key="14">
    <source>
        <dbReference type="Proteomes" id="UP000004018"/>
    </source>
</evidence>
<evidence type="ECO:0000256" key="8">
    <source>
        <dbReference type="PIRSR" id="PIRSR004682-1"/>
    </source>
</evidence>
<dbReference type="GO" id="GO:0016791">
    <property type="term" value="F:phosphatase activity"/>
    <property type="evidence" value="ECO:0007669"/>
    <property type="project" value="InterPro"/>
</dbReference>
<dbReference type="PANTHER" id="PTHR42891:SF1">
    <property type="entry name" value="D-GLYCERO-BETA-D-MANNO-HEPTOSE-1,7-BISPHOSPHATE 7-PHOSPHATASE"/>
    <property type="match status" value="1"/>
</dbReference>
<keyword evidence="5 7" id="KW-0119">Carbohydrate metabolism</keyword>
<dbReference type="PIRSF" id="PIRSF004682">
    <property type="entry name" value="GmhB"/>
    <property type="match status" value="1"/>
</dbReference>
<dbReference type="Proteomes" id="UP000003242">
    <property type="component" value="Unassembled WGS sequence"/>
</dbReference>
<evidence type="ECO:0000256" key="6">
    <source>
        <dbReference type="ARBA" id="ARBA00031828"/>
    </source>
</evidence>
<dbReference type="InterPro" id="IPR006549">
    <property type="entry name" value="HAD-SF_hydro_IIIA"/>
</dbReference>
<dbReference type="EMBL" id="ADGP01000033">
    <property type="protein sequence ID" value="EFD93287.1"/>
    <property type="molecule type" value="Genomic_DNA"/>
</dbReference>
<dbReference type="InterPro" id="IPR036412">
    <property type="entry name" value="HAD-like_sf"/>
</dbReference>
<dbReference type="GO" id="GO:0005975">
    <property type="term" value="P:carbohydrate metabolic process"/>
    <property type="evidence" value="ECO:0007669"/>
    <property type="project" value="InterPro"/>
</dbReference>
<evidence type="ECO:0000256" key="4">
    <source>
        <dbReference type="ARBA" id="ARBA00022801"/>
    </source>
</evidence>
<dbReference type="Gene3D" id="3.40.50.1000">
    <property type="entry name" value="HAD superfamily/HAD-like"/>
    <property type="match status" value="1"/>
</dbReference>
<sequence>MQYSVKAAFLDRDGVLNKDTGYVGSIADFQWQEGAKEALRILTEWEYTIIIVTNQSGVARGYYTEEAVRRLHHWLSVEAVRCGSRITAVYYCPYLPGAPIKAYDYDSDWRKPNPGMVLQACKDYAVERSRSFLIGDSPRDIECGKRARVDSYLFTGGSLADFVRNILKERKQSGRL</sequence>
<evidence type="ECO:0000313" key="12">
    <source>
        <dbReference type="EMBL" id="EGL40311.1"/>
    </source>
</evidence>
<evidence type="ECO:0000256" key="10">
    <source>
        <dbReference type="PIRSR" id="PIRSR004682-4"/>
    </source>
</evidence>
<evidence type="ECO:0000313" key="13">
    <source>
        <dbReference type="Proteomes" id="UP000003242"/>
    </source>
</evidence>
<keyword evidence="10" id="KW-0460">Magnesium</keyword>
<dbReference type="OrthoDB" id="9801899at2"/>
<dbReference type="GO" id="GO:0046872">
    <property type="term" value="F:metal ion binding"/>
    <property type="evidence" value="ECO:0007669"/>
    <property type="project" value="UniProtKB-KW"/>
</dbReference>
<dbReference type="InterPro" id="IPR004446">
    <property type="entry name" value="Heptose_bisP_phosphatase"/>
</dbReference>
<gene>
    <name evidence="11" type="primary">gmhB</name>
    <name evidence="11" type="ORF">HMPREF0889_0707</name>
    <name evidence="12" type="ORF">HMPREF1039_0710</name>
</gene>
<dbReference type="eggNOG" id="COG0241">
    <property type="taxonomic scope" value="Bacteria"/>
</dbReference>
<dbReference type="AlphaFoldDB" id="D3LWQ0"/>
<feature type="binding site" evidence="10">
    <location>
        <position position="13"/>
    </location>
    <ligand>
        <name>Mg(2+)</name>
        <dbReference type="ChEBI" id="CHEBI:18420"/>
    </ligand>
</feature>
<comment type="cofactor">
    <cofactor evidence="10">
        <name>Zn(2+)</name>
        <dbReference type="ChEBI" id="CHEBI:29105"/>
    </cofactor>
</comment>
<keyword evidence="4 7" id="KW-0378">Hydrolase</keyword>
<comment type="caution">
    <text evidence="11">The sequence shown here is derived from an EMBL/GenBank/DDBJ whole genome shotgun (WGS) entry which is preliminary data.</text>
</comment>
<dbReference type="GO" id="GO:0005737">
    <property type="term" value="C:cytoplasm"/>
    <property type="evidence" value="ECO:0007669"/>
    <property type="project" value="UniProtKB-SubCell"/>
</dbReference>
<dbReference type="Pfam" id="PF13242">
    <property type="entry name" value="Hydrolase_like"/>
    <property type="match status" value="1"/>
</dbReference>
<dbReference type="RefSeq" id="WP_007391174.1">
    <property type="nucleotide sequence ID" value="NZ_ADGP01000033.1"/>
</dbReference>
<reference evidence="12 14" key="3">
    <citation type="submission" date="2011-04" db="EMBL/GenBank/DDBJ databases">
        <authorList>
            <person name="Harkins D.M."/>
            <person name="Madupu R."/>
            <person name="Durkin A.S."/>
            <person name="Torralba M."/>
            <person name="Methe B."/>
            <person name="Sutton G.G."/>
            <person name="Nelson K.E."/>
        </authorList>
    </citation>
    <scope>NUCLEOTIDE SEQUENCE [LARGE SCALE GENOMIC DNA]</scope>
    <source>
        <strain evidence="12 14">UPII 199-6</strain>
    </source>
</reference>
<comment type="cofactor">
    <cofactor evidence="10">
        <name>Mg(2+)</name>
        <dbReference type="ChEBI" id="CHEBI:18420"/>
    </cofactor>
</comment>
<feature type="active site" description="Proton donor" evidence="8">
    <location>
        <position position="13"/>
    </location>
</feature>
<evidence type="ECO:0000256" key="9">
    <source>
        <dbReference type="PIRSR" id="PIRSR004682-3"/>
    </source>
</evidence>
<dbReference type="CDD" id="cd07503">
    <property type="entry name" value="HAD_HisB-N"/>
    <property type="match status" value="1"/>
</dbReference>
<dbReference type="PANTHER" id="PTHR42891">
    <property type="entry name" value="D-GLYCERO-BETA-D-MANNO-HEPTOSE-1,7-BISPHOSPHATE 7-PHOSPHATASE"/>
    <property type="match status" value="1"/>
</dbReference>
<evidence type="ECO:0000256" key="3">
    <source>
        <dbReference type="ARBA" id="ARBA00022723"/>
    </source>
</evidence>
<dbReference type="InterPro" id="IPR023214">
    <property type="entry name" value="HAD_sf"/>
</dbReference>
<dbReference type="STRING" id="699218.HMPREF0889_0707"/>
<dbReference type="NCBIfam" id="TIGR01656">
    <property type="entry name" value="Histidinol-ppas"/>
    <property type="match status" value="1"/>
</dbReference>
<reference evidence="11" key="2">
    <citation type="submission" date="2009-12" db="EMBL/GenBank/DDBJ databases">
        <authorList>
            <person name="Madupu R."/>
            <person name="Durkin A.S."/>
            <person name="Torralba M."/>
            <person name="Methe B."/>
            <person name="Sutton G.G."/>
            <person name="Strausberg R.L."/>
            <person name="Nelson K.E."/>
        </authorList>
    </citation>
    <scope>NUCLEOTIDE SEQUENCE</scope>
    <source>
        <strain evidence="11">28L</strain>
    </source>
</reference>
<feature type="active site" description="Nucleophile" evidence="8">
    <location>
        <position position="11"/>
    </location>
</feature>
<feature type="binding site" evidence="10">
    <location>
        <position position="92"/>
    </location>
    <ligand>
        <name>Zn(2+)</name>
        <dbReference type="ChEBI" id="CHEBI:29105"/>
    </ligand>
</feature>
<dbReference type="NCBIfam" id="TIGR01662">
    <property type="entry name" value="HAD-SF-IIIA"/>
    <property type="match status" value="1"/>
</dbReference>
<evidence type="ECO:0000256" key="1">
    <source>
        <dbReference type="ARBA" id="ARBA00004496"/>
    </source>
</evidence>